<evidence type="ECO:0000256" key="7">
    <source>
        <dbReference type="SAM" id="Phobius"/>
    </source>
</evidence>
<comment type="subcellular location">
    <subcellularLocation>
        <location evidence="1">Mitochondrion inner membrane</location>
        <topology evidence="1">Multi-pass membrane protein</topology>
    </subcellularLocation>
</comment>
<dbReference type="PANTHER" id="PTHR21382">
    <property type="entry name" value="NADH-UBIQUINONE OXIDOREDUCTASE SUBUNIT"/>
    <property type="match status" value="1"/>
</dbReference>
<dbReference type="InterPro" id="IPR039205">
    <property type="entry name" value="NDUFA11"/>
</dbReference>
<proteinExistence type="predicted"/>
<evidence type="ECO:0000313" key="8">
    <source>
        <dbReference type="EMBL" id="CAD8485589.1"/>
    </source>
</evidence>
<evidence type="ECO:0000256" key="2">
    <source>
        <dbReference type="ARBA" id="ARBA00022692"/>
    </source>
</evidence>
<protein>
    <recommendedName>
        <fullName evidence="9">NADH dehydrogenase [ubiquinone] 1 alpha subcomplex subunit 11</fullName>
    </recommendedName>
</protein>
<keyword evidence="3" id="KW-0999">Mitochondrion inner membrane</keyword>
<evidence type="ECO:0000256" key="3">
    <source>
        <dbReference type="ARBA" id="ARBA00022792"/>
    </source>
</evidence>
<keyword evidence="6 7" id="KW-0472">Membrane</keyword>
<dbReference type="Pfam" id="PF02466">
    <property type="entry name" value="Tim17"/>
    <property type="match status" value="1"/>
</dbReference>
<accession>A0A7S0HJC1</accession>
<organism evidence="8">
    <name type="scientific">Hanusia phi</name>
    <dbReference type="NCBI Taxonomy" id="3032"/>
    <lineage>
        <taxon>Eukaryota</taxon>
        <taxon>Cryptophyceae</taxon>
        <taxon>Pyrenomonadales</taxon>
        <taxon>Geminigeraceae</taxon>
        <taxon>Hanusia</taxon>
    </lineage>
</organism>
<evidence type="ECO:0000256" key="5">
    <source>
        <dbReference type="ARBA" id="ARBA00023128"/>
    </source>
</evidence>
<evidence type="ECO:0000256" key="6">
    <source>
        <dbReference type="ARBA" id="ARBA00023136"/>
    </source>
</evidence>
<keyword evidence="5" id="KW-0496">Mitochondrion</keyword>
<dbReference type="GO" id="GO:0006120">
    <property type="term" value="P:mitochondrial electron transport, NADH to ubiquinone"/>
    <property type="evidence" value="ECO:0007669"/>
    <property type="project" value="InterPro"/>
</dbReference>
<dbReference type="AlphaFoldDB" id="A0A7S0HJC1"/>
<sequence>MSEQSAMEKIGGSTAVGGLVGFVVGTVNGILGERKPGTNKIVISPKIMSNLATSTVTVAAVGGLYSATTAAMEAGRGKEDVTNHVVGACASGAAIGARYGSVKVGMVACPIFAFSAAVVGLCNGTVHAPKAVVASKHPLHVGKYDEEIGGAH</sequence>
<dbReference type="GO" id="GO:0045271">
    <property type="term" value="C:respiratory chain complex I"/>
    <property type="evidence" value="ECO:0007669"/>
    <property type="project" value="InterPro"/>
</dbReference>
<name>A0A7S0HJC1_9CRYP</name>
<dbReference type="EMBL" id="HBEO01016533">
    <property type="protein sequence ID" value="CAD8485589.1"/>
    <property type="molecule type" value="Transcribed_RNA"/>
</dbReference>
<dbReference type="PANTHER" id="PTHR21382:SF1">
    <property type="entry name" value="NADH DEHYDROGENASE [UBIQUINONE] 1 ALPHA SUBCOMPLEX SUBUNIT 11"/>
    <property type="match status" value="1"/>
</dbReference>
<dbReference type="GO" id="GO:0005743">
    <property type="term" value="C:mitochondrial inner membrane"/>
    <property type="evidence" value="ECO:0007669"/>
    <property type="project" value="UniProtKB-SubCell"/>
</dbReference>
<evidence type="ECO:0008006" key="9">
    <source>
        <dbReference type="Google" id="ProtNLM"/>
    </source>
</evidence>
<feature type="transmembrane region" description="Helical" evidence="7">
    <location>
        <begin position="12"/>
        <end position="31"/>
    </location>
</feature>
<gene>
    <name evidence="8" type="ORF">HPHI1048_LOCUS11267</name>
</gene>
<reference evidence="8" key="1">
    <citation type="submission" date="2021-01" db="EMBL/GenBank/DDBJ databases">
        <authorList>
            <person name="Corre E."/>
            <person name="Pelletier E."/>
            <person name="Niang G."/>
            <person name="Scheremetjew M."/>
            <person name="Finn R."/>
            <person name="Kale V."/>
            <person name="Holt S."/>
            <person name="Cochrane G."/>
            <person name="Meng A."/>
            <person name="Brown T."/>
            <person name="Cohen L."/>
        </authorList>
    </citation>
    <scope>NUCLEOTIDE SEQUENCE</scope>
    <source>
        <strain evidence="8">CCMP325</strain>
    </source>
</reference>
<evidence type="ECO:0000256" key="1">
    <source>
        <dbReference type="ARBA" id="ARBA00004448"/>
    </source>
</evidence>
<keyword evidence="4 7" id="KW-1133">Transmembrane helix</keyword>
<keyword evidence="2 7" id="KW-0812">Transmembrane</keyword>
<evidence type="ECO:0000256" key="4">
    <source>
        <dbReference type="ARBA" id="ARBA00022989"/>
    </source>
</evidence>